<evidence type="ECO:0000259" key="2">
    <source>
        <dbReference type="Pfam" id="PF13577"/>
    </source>
</evidence>
<feature type="domain" description="SnoaL-like" evidence="2">
    <location>
        <begin position="9"/>
        <end position="131"/>
    </location>
</feature>
<dbReference type="EMBL" id="AP022588">
    <property type="protein sequence ID" value="BBY29056.1"/>
    <property type="molecule type" value="Genomic_DNA"/>
</dbReference>
<dbReference type="CDD" id="cd00531">
    <property type="entry name" value="NTF2_like"/>
    <property type="match status" value="1"/>
</dbReference>
<organism evidence="3 4">
    <name type="scientific">Mycolicibacterium sediminis</name>
    <dbReference type="NCBI Taxonomy" id="1286180"/>
    <lineage>
        <taxon>Bacteria</taxon>
        <taxon>Bacillati</taxon>
        <taxon>Actinomycetota</taxon>
        <taxon>Actinomycetes</taxon>
        <taxon>Mycobacteriales</taxon>
        <taxon>Mycobacteriaceae</taxon>
        <taxon>Mycolicibacterium</taxon>
    </lineage>
</organism>
<evidence type="ECO:0000313" key="4">
    <source>
        <dbReference type="Proteomes" id="UP000467193"/>
    </source>
</evidence>
<evidence type="ECO:0000256" key="1">
    <source>
        <dbReference type="SAM" id="MobiDB-lite"/>
    </source>
</evidence>
<dbReference type="RefSeq" id="WP_163797869.1">
    <property type="nucleotide sequence ID" value="NZ_AP022588.1"/>
</dbReference>
<dbReference type="InterPro" id="IPR037401">
    <property type="entry name" value="SnoaL-like"/>
</dbReference>
<keyword evidence="4" id="KW-1185">Reference proteome</keyword>
<feature type="region of interest" description="Disordered" evidence="1">
    <location>
        <begin position="146"/>
        <end position="165"/>
    </location>
</feature>
<gene>
    <name evidence="3" type="ORF">MSEDJ_31520</name>
</gene>
<dbReference type="Proteomes" id="UP000467193">
    <property type="component" value="Chromosome"/>
</dbReference>
<dbReference type="AlphaFoldDB" id="A0A7I7QT49"/>
<reference evidence="3 4" key="1">
    <citation type="journal article" date="2019" name="Emerg. Microbes Infect.">
        <title>Comprehensive subspecies identification of 175 nontuberculous mycobacteria species based on 7547 genomic profiles.</title>
        <authorList>
            <person name="Matsumoto Y."/>
            <person name="Kinjo T."/>
            <person name="Motooka D."/>
            <person name="Nabeya D."/>
            <person name="Jung N."/>
            <person name="Uechi K."/>
            <person name="Horii T."/>
            <person name="Iida T."/>
            <person name="Fujita J."/>
            <person name="Nakamura S."/>
        </authorList>
    </citation>
    <scope>NUCLEOTIDE SEQUENCE [LARGE SCALE GENOMIC DNA]</scope>
    <source>
        <strain evidence="3 4">JCM 17899</strain>
    </source>
</reference>
<sequence>MTADADLQKMLDEFALRRLVTRYCRLVDRGDFARLADLYHRDAEDSHGGFSTGSAGGFIDRLAAALPVIRQMHHNVTTTNFAIDGDRAEGEIYTIAVHTFDAGGRDVDVTVGGRYLDRYEKRSGTWRFTERSIVTDWSRVTDPSTMDYSHPITRDTPRGTLGPDDPSRRFLSLFD</sequence>
<accession>A0A7I7QT49</accession>
<dbReference type="InterPro" id="IPR032710">
    <property type="entry name" value="NTF2-like_dom_sf"/>
</dbReference>
<evidence type="ECO:0000313" key="3">
    <source>
        <dbReference type="EMBL" id="BBY29056.1"/>
    </source>
</evidence>
<name>A0A7I7QT49_9MYCO</name>
<protein>
    <recommendedName>
        <fullName evidence="2">SnoaL-like domain-containing protein</fullName>
    </recommendedName>
</protein>
<proteinExistence type="predicted"/>
<dbReference type="Pfam" id="PF13577">
    <property type="entry name" value="SnoaL_4"/>
    <property type="match status" value="1"/>
</dbReference>
<dbReference type="SUPFAM" id="SSF54427">
    <property type="entry name" value="NTF2-like"/>
    <property type="match status" value="1"/>
</dbReference>
<dbReference type="KEGG" id="msei:MSEDJ_31520"/>
<dbReference type="Gene3D" id="3.10.450.50">
    <property type="match status" value="1"/>
</dbReference>